<dbReference type="InterPro" id="IPR036767">
    <property type="entry name" value="ApaG_sf"/>
</dbReference>
<dbReference type="InterPro" id="IPR023065">
    <property type="entry name" value="Uncharacterised_ApaG"/>
</dbReference>
<organism evidence="4 5">
    <name type="scientific">Sinobacterium norvegicum</name>
    <dbReference type="NCBI Taxonomy" id="1641715"/>
    <lineage>
        <taxon>Bacteria</taxon>
        <taxon>Pseudomonadati</taxon>
        <taxon>Pseudomonadota</taxon>
        <taxon>Gammaproteobacteria</taxon>
        <taxon>Cellvibrionales</taxon>
        <taxon>Spongiibacteraceae</taxon>
        <taxon>Sinobacterium</taxon>
    </lineage>
</organism>
<comment type="caution">
    <text evidence="4">The sequence shown here is derived from an EMBL/GenBank/DDBJ whole genome shotgun (WGS) entry which is preliminary data.</text>
</comment>
<keyword evidence="5" id="KW-1185">Reference proteome</keyword>
<evidence type="ECO:0000313" key="5">
    <source>
        <dbReference type="Proteomes" id="UP000838100"/>
    </source>
</evidence>
<dbReference type="Proteomes" id="UP000838100">
    <property type="component" value="Unassembled WGS sequence"/>
</dbReference>
<dbReference type="HAMAP" id="MF_00791">
    <property type="entry name" value="ApaG"/>
    <property type="match status" value="1"/>
</dbReference>
<dbReference type="EMBL" id="CAKLPX010000001">
    <property type="protein sequence ID" value="CAH0991481.1"/>
    <property type="molecule type" value="Genomic_DNA"/>
</dbReference>
<dbReference type="Pfam" id="PF04379">
    <property type="entry name" value="DUF525"/>
    <property type="match status" value="1"/>
</dbReference>
<gene>
    <name evidence="2 4" type="primary">apaG</name>
    <name evidence="4" type="ORF">SIN8267_01587</name>
</gene>
<dbReference type="SUPFAM" id="SSF110069">
    <property type="entry name" value="ApaG-like"/>
    <property type="match status" value="1"/>
</dbReference>
<dbReference type="InterPro" id="IPR007474">
    <property type="entry name" value="ApaG_domain"/>
</dbReference>
<feature type="domain" description="ApaG" evidence="3">
    <location>
        <begin position="1"/>
        <end position="123"/>
    </location>
</feature>
<dbReference type="PANTHER" id="PTHR14289">
    <property type="entry name" value="F-BOX ONLY PROTEIN 3"/>
    <property type="match status" value="1"/>
</dbReference>
<evidence type="ECO:0000313" key="4">
    <source>
        <dbReference type="EMBL" id="CAH0991481.1"/>
    </source>
</evidence>
<proteinExistence type="inferred from homology"/>
<protein>
    <recommendedName>
        <fullName evidence="1 2">Protein ApaG</fullName>
    </recommendedName>
</protein>
<dbReference type="RefSeq" id="WP_237444129.1">
    <property type="nucleotide sequence ID" value="NZ_CAKLPX010000001.1"/>
</dbReference>
<dbReference type="NCBIfam" id="NF003967">
    <property type="entry name" value="PRK05461.1"/>
    <property type="match status" value="1"/>
</dbReference>
<dbReference type="PROSITE" id="PS51087">
    <property type="entry name" value="APAG"/>
    <property type="match status" value="1"/>
</dbReference>
<evidence type="ECO:0000256" key="1">
    <source>
        <dbReference type="ARBA" id="ARBA00017693"/>
    </source>
</evidence>
<dbReference type="PANTHER" id="PTHR14289:SF16">
    <property type="entry name" value="POLYMERASE DELTA-INTERACTING PROTEIN 2"/>
    <property type="match status" value="1"/>
</dbReference>
<reference evidence="4" key="1">
    <citation type="submission" date="2021-12" db="EMBL/GenBank/DDBJ databases">
        <authorList>
            <person name="Rodrigo-Torres L."/>
            <person name="Arahal R. D."/>
            <person name="Lucena T."/>
        </authorList>
    </citation>
    <scope>NUCLEOTIDE SEQUENCE</scope>
    <source>
        <strain evidence="4">CECT 8267</strain>
    </source>
</reference>
<accession>A0ABN8EMY9</accession>
<sequence>MNNPIEINVKTRFLAEESTQNKTRYAFSYQISITNTGTETVRLLTRYWKITDGNNSVKEVHGDGVIGEQPFIAAGDSFEYISGAALDTQVGSMTGSYQMVTNSGHCFDAYIPTFKLAAPLAVH</sequence>
<evidence type="ECO:0000259" key="3">
    <source>
        <dbReference type="PROSITE" id="PS51087"/>
    </source>
</evidence>
<dbReference type="Gene3D" id="2.60.40.1470">
    <property type="entry name" value="ApaG domain"/>
    <property type="match status" value="1"/>
</dbReference>
<name>A0ABN8EMY9_9GAMM</name>
<evidence type="ECO:0000256" key="2">
    <source>
        <dbReference type="HAMAP-Rule" id="MF_00791"/>
    </source>
</evidence>